<dbReference type="Pfam" id="PF26347">
    <property type="entry name" value="YtrI_sporulation"/>
    <property type="match status" value="1"/>
</dbReference>
<name>A0A502IBD4_BRELA</name>
<gene>
    <name evidence="2" type="ORF">EEL30_27120</name>
</gene>
<evidence type="ECO:0000313" key="2">
    <source>
        <dbReference type="EMBL" id="QDX95604.1"/>
    </source>
</evidence>
<evidence type="ECO:0000313" key="3">
    <source>
        <dbReference type="Proteomes" id="UP000319432"/>
    </source>
</evidence>
<organism evidence="2 3">
    <name type="scientific">Brevibacillus laterosporus</name>
    <name type="common">Bacillus laterosporus</name>
    <dbReference type="NCBI Taxonomy" id="1465"/>
    <lineage>
        <taxon>Bacteria</taxon>
        <taxon>Bacillati</taxon>
        <taxon>Bacillota</taxon>
        <taxon>Bacilli</taxon>
        <taxon>Bacillales</taxon>
        <taxon>Paenibacillaceae</taxon>
        <taxon>Brevibacillus</taxon>
    </lineage>
</organism>
<dbReference type="InterPro" id="IPR058620">
    <property type="entry name" value="YtrI_C"/>
</dbReference>
<feature type="domain" description="Sporulation membrane protein YtrI C-terminal" evidence="1">
    <location>
        <begin position="84"/>
        <end position="162"/>
    </location>
</feature>
<reference evidence="2 3" key="1">
    <citation type="submission" date="2018-11" db="EMBL/GenBank/DDBJ databases">
        <title>Phylogenetic determinants of toxin gene distribution in genomes of Brevibacillus laterosporus.</title>
        <authorList>
            <person name="Glare T.R."/>
            <person name="Durrant A."/>
            <person name="Berry C."/>
            <person name="Palma L."/>
            <person name="Ormskirk M."/>
            <person name="Cox M.O."/>
        </authorList>
    </citation>
    <scope>NUCLEOTIDE SEQUENCE [LARGE SCALE GENOMIC DNA]</scope>
    <source>
        <strain evidence="2 3">1821L</strain>
    </source>
</reference>
<sequence>MTSKQGEQQLPKLRRYLRYISLFILGAIAGGAIFLFLFTQRMEDLMLENKNLYVLNDRLQSEMDSLNELHKVARRKQNVVIEDVEITFLGQRPNTFVEEELKHSLEKDLAQLKRKKVEQVGEMHELLHELLQKREYIIQGKVMEVNIKTLVISRVLHLYVIVKEQPKTIG</sequence>
<dbReference type="Proteomes" id="UP000319432">
    <property type="component" value="Chromosome"/>
</dbReference>
<protein>
    <recommendedName>
        <fullName evidence="1">Sporulation membrane protein YtrI C-terminal domain-containing protein</fullName>
    </recommendedName>
</protein>
<dbReference type="OrthoDB" id="2467498at2"/>
<dbReference type="AlphaFoldDB" id="A0A502IBD4"/>
<dbReference type="EMBL" id="CP033464">
    <property type="protein sequence ID" value="QDX95604.1"/>
    <property type="molecule type" value="Genomic_DNA"/>
</dbReference>
<proteinExistence type="predicted"/>
<accession>A0A502IBD4</accession>
<evidence type="ECO:0000259" key="1">
    <source>
        <dbReference type="Pfam" id="PF26347"/>
    </source>
</evidence>
<keyword evidence="3" id="KW-1185">Reference proteome</keyword>